<comment type="similarity">
    <text evidence="4">Belongs to the SIMIBI class G3E GTPase family. ZNG1 subfamily.</text>
</comment>
<comment type="catalytic activity">
    <reaction evidence="6">
        <text>GTP + H2O = GDP + phosphate + H(+)</text>
        <dbReference type="Rhea" id="RHEA:19669"/>
        <dbReference type="ChEBI" id="CHEBI:15377"/>
        <dbReference type="ChEBI" id="CHEBI:15378"/>
        <dbReference type="ChEBI" id="CHEBI:37565"/>
        <dbReference type="ChEBI" id="CHEBI:43474"/>
        <dbReference type="ChEBI" id="CHEBI:58189"/>
    </reaction>
    <physiologicalReaction direction="left-to-right" evidence="6">
        <dbReference type="Rhea" id="RHEA:19670"/>
    </physiologicalReaction>
</comment>
<name>A0A2T4ZIC4_9HYPH</name>
<comment type="function">
    <text evidence="5">Zinc chaperone that directly transfers zinc cofactor to target proteins, thereby activating them. Zinc is transferred from the CXCC motif in the GTPase domain to the zinc binding site in target proteins in a process requiring GTP hydrolysis.</text>
</comment>
<evidence type="ECO:0000313" key="8">
    <source>
        <dbReference type="EMBL" id="PTM61740.1"/>
    </source>
</evidence>
<dbReference type="SMART" id="SM00833">
    <property type="entry name" value="CobW_C"/>
    <property type="match status" value="1"/>
</dbReference>
<organism evidence="8 9">
    <name type="scientific">Phreatobacter oligotrophus</name>
    <dbReference type="NCBI Taxonomy" id="1122261"/>
    <lineage>
        <taxon>Bacteria</taxon>
        <taxon>Pseudomonadati</taxon>
        <taxon>Pseudomonadota</taxon>
        <taxon>Alphaproteobacteria</taxon>
        <taxon>Hyphomicrobiales</taxon>
        <taxon>Phreatobacteraceae</taxon>
        <taxon>Phreatobacter</taxon>
    </lineage>
</organism>
<dbReference type="EMBL" id="PZZL01000001">
    <property type="protein sequence ID" value="PTM61740.1"/>
    <property type="molecule type" value="Genomic_DNA"/>
</dbReference>
<dbReference type="Pfam" id="PF07683">
    <property type="entry name" value="CobW_C"/>
    <property type="match status" value="1"/>
</dbReference>
<accession>A0A2T4ZIC4</accession>
<evidence type="ECO:0000256" key="3">
    <source>
        <dbReference type="ARBA" id="ARBA00023186"/>
    </source>
</evidence>
<dbReference type="PANTHER" id="PTHR43603">
    <property type="entry name" value="COBW DOMAIN-CONTAINING PROTEIN DDB_G0274527"/>
    <property type="match status" value="1"/>
</dbReference>
<dbReference type="NCBIfam" id="NF038288">
    <property type="entry name" value="chaper_GTP_ZigA"/>
    <property type="match status" value="1"/>
</dbReference>
<keyword evidence="9" id="KW-1185">Reference proteome</keyword>
<keyword evidence="2" id="KW-0378">Hydrolase</keyword>
<dbReference type="InterPro" id="IPR027417">
    <property type="entry name" value="P-loop_NTPase"/>
</dbReference>
<evidence type="ECO:0000256" key="4">
    <source>
        <dbReference type="ARBA" id="ARBA00034320"/>
    </source>
</evidence>
<dbReference type="GO" id="GO:0016787">
    <property type="term" value="F:hydrolase activity"/>
    <property type="evidence" value="ECO:0007669"/>
    <property type="project" value="UniProtKB-KW"/>
</dbReference>
<dbReference type="Pfam" id="PF02492">
    <property type="entry name" value="cobW"/>
    <property type="match status" value="1"/>
</dbReference>
<evidence type="ECO:0000259" key="7">
    <source>
        <dbReference type="SMART" id="SM00833"/>
    </source>
</evidence>
<keyword evidence="3" id="KW-0143">Chaperone</keyword>
<dbReference type="InterPro" id="IPR047920">
    <property type="entry name" value="ZigA-like"/>
</dbReference>
<evidence type="ECO:0000256" key="5">
    <source>
        <dbReference type="ARBA" id="ARBA00045658"/>
    </source>
</evidence>
<sequence length="407" mass="45365">MPRESRLPVTVLSGFLGAGKTTLLNHILNNREGRRVAVIVNDMSEVNIDADLVRDGGANLSRTEETLVEMTNGCICCTLRDDLLTEVRRLAAEGRFDYLLIEGTGIAEPLPIAATFSFRDEDGRALEDVARLDTMVTVVDAINLLTDFGSRDVLADRGETAGDGDTRTLADLLTDQLEFADVVVVNKVSDVTAEQRDLVLKVVRALNPDSHVIETDFARVDLDEVLDTGRFDPEKAETHPLWAKELYGFKDHMPETEEYGISSFVYRAARPFDPLAFDAFLKRTWPGLIRAKGHFWLATRPNWCGELSIAGAVCRTSAMGFWWVAVPKARWPQSEEWRAMVKRNWHPVYGDRRQELVFIGTGMDEGAMRAALDSCLLGRASSTRFDPAEFATRPDPFPAWRAEADAA</sequence>
<dbReference type="CDD" id="cd03112">
    <property type="entry name" value="CobW-like"/>
    <property type="match status" value="1"/>
</dbReference>
<dbReference type="PANTHER" id="PTHR43603:SF1">
    <property type="entry name" value="ZINC-REGULATED GTPASE METALLOPROTEIN ACTIVATOR 1"/>
    <property type="match status" value="1"/>
</dbReference>
<dbReference type="InterPro" id="IPR011629">
    <property type="entry name" value="CobW-like_C"/>
</dbReference>
<dbReference type="AlphaFoldDB" id="A0A2T4ZIC4"/>
<dbReference type="InterPro" id="IPR036627">
    <property type="entry name" value="CobW-likC_sf"/>
</dbReference>
<comment type="caution">
    <text evidence="8">The sequence shown here is derived from an EMBL/GenBank/DDBJ whole genome shotgun (WGS) entry which is preliminary data.</text>
</comment>
<dbReference type="OrthoDB" id="9808822at2"/>
<dbReference type="Gene3D" id="3.40.50.300">
    <property type="entry name" value="P-loop containing nucleotide triphosphate hydrolases"/>
    <property type="match status" value="1"/>
</dbReference>
<dbReference type="Proteomes" id="UP000241808">
    <property type="component" value="Unassembled WGS sequence"/>
</dbReference>
<dbReference type="SUPFAM" id="SSF52540">
    <property type="entry name" value="P-loop containing nucleoside triphosphate hydrolases"/>
    <property type="match status" value="1"/>
</dbReference>
<reference evidence="8 9" key="1">
    <citation type="submission" date="2018-04" db="EMBL/GenBank/DDBJ databases">
        <title>Genomic Encyclopedia of Archaeal and Bacterial Type Strains, Phase II (KMG-II): from individual species to whole genera.</title>
        <authorList>
            <person name="Goeker M."/>
        </authorList>
    </citation>
    <scope>NUCLEOTIDE SEQUENCE [LARGE SCALE GENOMIC DNA]</scope>
    <source>
        <strain evidence="8 9">DSM 25521</strain>
    </source>
</reference>
<evidence type="ECO:0000313" key="9">
    <source>
        <dbReference type="Proteomes" id="UP000241808"/>
    </source>
</evidence>
<dbReference type="InterPro" id="IPR051927">
    <property type="entry name" value="Zn_Chap_cDPG_Synth"/>
</dbReference>
<gene>
    <name evidence="8" type="ORF">C8P69_101411</name>
</gene>
<evidence type="ECO:0000256" key="6">
    <source>
        <dbReference type="ARBA" id="ARBA00049117"/>
    </source>
</evidence>
<dbReference type="GO" id="GO:0000166">
    <property type="term" value="F:nucleotide binding"/>
    <property type="evidence" value="ECO:0007669"/>
    <property type="project" value="UniProtKB-KW"/>
</dbReference>
<dbReference type="InterPro" id="IPR003495">
    <property type="entry name" value="CobW/HypB/UreG_nucleotide-bd"/>
</dbReference>
<proteinExistence type="inferred from homology"/>
<protein>
    <submittedName>
        <fullName evidence="8">G3E family GTPase</fullName>
    </submittedName>
</protein>
<dbReference type="Gene3D" id="3.30.1220.10">
    <property type="entry name" value="CobW-like, C-terminal domain"/>
    <property type="match status" value="1"/>
</dbReference>
<evidence type="ECO:0000256" key="1">
    <source>
        <dbReference type="ARBA" id="ARBA00022741"/>
    </source>
</evidence>
<dbReference type="RefSeq" id="WP_108174189.1">
    <property type="nucleotide sequence ID" value="NZ_PZZL01000001.1"/>
</dbReference>
<keyword evidence="1" id="KW-0547">Nucleotide-binding</keyword>
<feature type="domain" description="CobW C-terminal" evidence="7">
    <location>
        <begin position="261"/>
        <end position="376"/>
    </location>
</feature>
<evidence type="ECO:0000256" key="2">
    <source>
        <dbReference type="ARBA" id="ARBA00022801"/>
    </source>
</evidence>